<evidence type="ECO:0000313" key="2">
    <source>
        <dbReference type="Proteomes" id="UP000828922"/>
    </source>
</evidence>
<evidence type="ECO:0000313" key="1">
    <source>
        <dbReference type="EMBL" id="KAH9557341.1"/>
    </source>
</evidence>
<comment type="caution">
    <text evidence="1">The sequence shown here is derived from an EMBL/GenBank/DDBJ whole genome shotgun (WGS) entry which is preliminary data.</text>
</comment>
<dbReference type="EMBL" id="CM038913">
    <property type="protein sequence ID" value="KAH9557341.1"/>
    <property type="molecule type" value="Genomic_DNA"/>
</dbReference>
<sequence>MPEMAQIAVEVGVLGLVVPSCKKHLLQYRGTRQLGRNHHHPGCVVYKACYARKRIAVVCSQQQKGPANTKNNAAAATKVAEKAILEERSIPAAGPLSRQPLQQQEVMGEGEQRGGVGSYPAWARPLEGVLQHFQVDMSNGLTASAVEMQRTTFGWNELEKGKKKPFWELVTEQFNDALVQILLVAAAVSFVLALSDVNKMSEVGIEAFTEPLIISAIVLLNAVIGVWQESKAESTLQALKEMQSEAARVLREGIQIMDLPARELVPGDIVELRAGDKVAADMRVAALKSGTVRLQQASLTGESEPVLKQIEEGSDEDIELQGKECMVFAGTTVTNGTCVCVVTETGMATEIGKIQAQIQDAAKEDYDTPLTQKLDEFANLLTKVVGTICVLVWLVNYKYFISWDVEDGFPANFQFNFEQATYYFKVAVALAVAAIPEGLPAVITTCLALGTRRMAEENAIVRKLPSVETLGCTSVICSDKTGTLTTNQQSVVRLVGVQAPEELRTFVVSGTSYDPRDGEVLGLPDVVDMNLQSIAQVCALCNDAGIQYKSGGFSAVGMPTEAAMKVLVEKLRVPDTKVQEEIDARRSVDLEKAALGACQYWGQRSKRLFTLEFDRVRKSMSVIVKEVDGQRSNKLLVKGAAECVLERCSSVQLRDGSVVPLNASFREKIMASVEKLACQGLRVLACAFKTDLGTLSNYTGPKHPAHQSLVASENYSAIESELTFVGLAGLQDPPRKEVKPAIDDCKQAGIRVVVITGDNKSTAEAICREIGLFTQNEDLSRRSFIGRDFMKLSQGDRCALLLGQPGSGKGFVFSRAEPIHKQEIVRVLKSGGEVVAMTGDGVNDAPALKLADIGIAMGITGTEVAKEASDMVLADDDFATIVIAVREGRSIYDNMKAFIRYLISSNIGEVVCIFLMALLGFPQGLLPVQLLWVNLVTDGAPATALGFNPPERGIMNRPPRPPSEGIVSGWTFFRFMAIGTYVGLATVGIFALWYLNNESFLGIDLSADGHTAVTFNQLSHWGECPLWPEFHASPYTAGNNLYTFADPCDYFSAGKVKASTLAMTTLVALEMFNALNALSENNSLLTTPPWVNRSLLLAITVSMGLHFAILYTPWLANAFGVVPLSASEWLIVILVSFPIVPIDEVLKLIGRQLAKNQAAEKLD</sequence>
<dbReference type="Proteomes" id="UP000828922">
    <property type="component" value="Linkage Group LG07"/>
</dbReference>
<proteinExistence type="predicted"/>
<name>A0ACB8HNN2_9BRYO</name>
<reference evidence="2" key="1">
    <citation type="journal article" date="2022" name="New Phytol.">
        <title>Phylogenomic structure and speciation in an emerging model: the Sphagnum magellanicum complex (Bryophyta).</title>
        <authorList>
            <person name="Shaw A.J."/>
            <person name="Piatkowski B."/>
            <person name="Duffy A.M."/>
            <person name="Aguero B."/>
            <person name="Imwattana K."/>
            <person name="Nieto-Lugilde M."/>
            <person name="Healey A."/>
            <person name="Weston D.J."/>
            <person name="Patel M.N."/>
            <person name="Schmutz J."/>
            <person name="Grimwood J."/>
            <person name="Yavitt J.B."/>
            <person name="Hassel K."/>
            <person name="Stenoien H.K."/>
            <person name="Flatberg K.I."/>
            <person name="Bickford C.P."/>
            <person name="Hicks K.A."/>
        </authorList>
    </citation>
    <scope>NUCLEOTIDE SEQUENCE [LARGE SCALE GENOMIC DNA]</scope>
</reference>
<organism evidence="1 2">
    <name type="scientific">Sphagnum magellanicum</name>
    <dbReference type="NCBI Taxonomy" id="128215"/>
    <lineage>
        <taxon>Eukaryota</taxon>
        <taxon>Viridiplantae</taxon>
        <taxon>Streptophyta</taxon>
        <taxon>Embryophyta</taxon>
        <taxon>Bryophyta</taxon>
        <taxon>Sphagnophytina</taxon>
        <taxon>Sphagnopsida</taxon>
        <taxon>Sphagnales</taxon>
        <taxon>Sphagnaceae</taxon>
        <taxon>Sphagnum</taxon>
    </lineage>
</organism>
<keyword evidence="2" id="KW-1185">Reference proteome</keyword>
<protein>
    <submittedName>
        <fullName evidence="1">Uncharacterized protein</fullName>
    </submittedName>
</protein>
<gene>
    <name evidence="1" type="ORF">CY35_07G080600</name>
</gene>
<accession>A0ACB8HNN2</accession>